<keyword evidence="3" id="KW-1185">Reference proteome</keyword>
<dbReference type="PANTHER" id="PTHR47843">
    <property type="entry name" value="BTB DOMAIN-CONTAINING PROTEIN-RELATED"/>
    <property type="match status" value="1"/>
</dbReference>
<dbReference type="PROSITE" id="PS50097">
    <property type="entry name" value="BTB"/>
    <property type="match status" value="1"/>
</dbReference>
<dbReference type="PANTHER" id="PTHR47843:SF2">
    <property type="entry name" value="BTB DOMAIN-CONTAINING PROTEIN"/>
    <property type="match status" value="1"/>
</dbReference>
<dbReference type="EMBL" id="RZGK01000015">
    <property type="protein sequence ID" value="KAF9693608.1"/>
    <property type="molecule type" value="Genomic_DNA"/>
</dbReference>
<comment type="caution">
    <text evidence="2">The sequence shown here is derived from an EMBL/GenBank/DDBJ whole genome shotgun (WGS) entry which is preliminary data.</text>
</comment>
<dbReference type="Gene3D" id="3.30.710.10">
    <property type="entry name" value="Potassium Channel Kv1.1, Chain A"/>
    <property type="match status" value="1"/>
</dbReference>
<dbReference type="InterPro" id="IPR000210">
    <property type="entry name" value="BTB/POZ_dom"/>
</dbReference>
<organism evidence="2 3">
    <name type="scientific">Ascochyta lentis</name>
    <dbReference type="NCBI Taxonomy" id="205686"/>
    <lineage>
        <taxon>Eukaryota</taxon>
        <taxon>Fungi</taxon>
        <taxon>Dikarya</taxon>
        <taxon>Ascomycota</taxon>
        <taxon>Pezizomycotina</taxon>
        <taxon>Dothideomycetes</taxon>
        <taxon>Pleosporomycetidae</taxon>
        <taxon>Pleosporales</taxon>
        <taxon>Pleosporineae</taxon>
        <taxon>Didymellaceae</taxon>
        <taxon>Ascochyta</taxon>
    </lineage>
</organism>
<dbReference type="CDD" id="cd18186">
    <property type="entry name" value="BTB_POZ_ZBTB_KLHL-like"/>
    <property type="match status" value="1"/>
</dbReference>
<dbReference type="AlphaFoldDB" id="A0A8H7MFZ7"/>
<reference evidence="2" key="1">
    <citation type="submission" date="2018-12" db="EMBL/GenBank/DDBJ databases">
        <authorList>
            <person name="Syme R.A."/>
            <person name="Farfan-Caceres L."/>
            <person name="Lichtenzveig J."/>
        </authorList>
    </citation>
    <scope>NUCLEOTIDE SEQUENCE</scope>
    <source>
        <strain evidence="2">Al4</strain>
    </source>
</reference>
<dbReference type="InterPro" id="IPR011333">
    <property type="entry name" value="SKP1/BTB/POZ_sf"/>
</dbReference>
<evidence type="ECO:0000259" key="1">
    <source>
        <dbReference type="PROSITE" id="PS50097"/>
    </source>
</evidence>
<dbReference type="Proteomes" id="UP000651452">
    <property type="component" value="Unassembled WGS sequence"/>
</dbReference>
<evidence type="ECO:0000313" key="3">
    <source>
        <dbReference type="Proteomes" id="UP000651452"/>
    </source>
</evidence>
<dbReference type="Pfam" id="PF00651">
    <property type="entry name" value="BTB"/>
    <property type="match status" value="1"/>
</dbReference>
<gene>
    <name evidence="2" type="ORF">EKO04_008457</name>
</gene>
<name>A0A8H7MFZ7_9PLEO</name>
<proteinExistence type="predicted"/>
<reference evidence="2" key="2">
    <citation type="submission" date="2020-09" db="EMBL/GenBank/DDBJ databases">
        <title>Reference genome assembly for Australian Ascochyta lentis isolate Al4.</title>
        <authorList>
            <person name="Lee R.C."/>
            <person name="Farfan-Caceres L.M."/>
            <person name="Debler J.W."/>
            <person name="Williams A.H."/>
            <person name="Henares B.M."/>
        </authorList>
    </citation>
    <scope>NUCLEOTIDE SEQUENCE</scope>
    <source>
        <strain evidence="2">Al4</strain>
    </source>
</reference>
<dbReference type="OrthoDB" id="194443at2759"/>
<sequence>MVDSEEQAVKSELPAFGSSLGDEIVTVVVGTEQKNYRLHKALLVHHSEYFCNALKAPWKEAEDGVVPLTDVDVEVFDLFARWIYTQKIPYKIYGPMWDHQGNGRNYSLTEISWLYLKAFVFGDRFLAQIFRSAAQQEFSHLSKTYGRFMTEINDAAIIQYAFENVPAQHPLLQQIADNYRHQMCYWEDRRNRYGMSKLTKQCYEPFSISAQRSLPIDFLLRVNKGIHQYGLDLSRQDERSREHCYFEHASDKEKKKCGKLHVEYDEHMGYGFWNP</sequence>
<feature type="domain" description="BTB" evidence="1">
    <location>
        <begin position="23"/>
        <end position="92"/>
    </location>
</feature>
<accession>A0A8H7MFZ7</accession>
<evidence type="ECO:0000313" key="2">
    <source>
        <dbReference type="EMBL" id="KAF9693608.1"/>
    </source>
</evidence>
<dbReference type="SMART" id="SM00225">
    <property type="entry name" value="BTB"/>
    <property type="match status" value="1"/>
</dbReference>
<dbReference type="SUPFAM" id="SSF54695">
    <property type="entry name" value="POZ domain"/>
    <property type="match status" value="1"/>
</dbReference>
<protein>
    <recommendedName>
        <fullName evidence="1">BTB domain-containing protein</fullName>
    </recommendedName>
</protein>